<dbReference type="Gene3D" id="1.25.40.20">
    <property type="entry name" value="Ankyrin repeat-containing domain"/>
    <property type="match status" value="1"/>
</dbReference>
<keyword evidence="2" id="KW-1185">Reference proteome</keyword>
<gene>
    <name evidence="1" type="primary">arp</name>
    <name evidence="1" type="ordered locus">midi_00020</name>
</gene>
<proteinExistence type="predicted"/>
<dbReference type="KEGG" id="mmn:midi_00020"/>
<dbReference type="STRING" id="696127.midi_00020"/>
<dbReference type="SUPFAM" id="SSF48403">
    <property type="entry name" value="Ankyrin repeat"/>
    <property type="match status" value="1"/>
</dbReference>
<dbReference type="InterPro" id="IPR002110">
    <property type="entry name" value="Ankyrin_rpt"/>
</dbReference>
<sequence>MQGVAYLKAQRLLGSSKVSRSYDYKDFRTSNAPVGILIKNRGGVLDENMKLLNSLIDEEPAGNQEKIINSLSKALSNGAVINYQNNFGKTALYLAVHNGHDRVVKWLIKKWCRSAYWRDERRDSYNSYGSKNDYYLLRKYTYCEIKKRIFRIL</sequence>
<accession>F7XUJ7</accession>
<dbReference type="Pfam" id="PF13637">
    <property type="entry name" value="Ank_4"/>
    <property type="match status" value="1"/>
</dbReference>
<evidence type="ECO:0000313" key="2">
    <source>
        <dbReference type="Proteomes" id="UP000006639"/>
    </source>
</evidence>
<protein>
    <submittedName>
        <fullName evidence="1">Predicted Ankyrin repeat protein</fullName>
    </submittedName>
</protein>
<evidence type="ECO:0000313" key="1">
    <source>
        <dbReference type="EMBL" id="AEI88346.1"/>
    </source>
</evidence>
<dbReference type="OrthoDB" id="307920at2"/>
<reference evidence="1 2" key="1">
    <citation type="journal article" date="2011" name="Mol. Biol. Evol.">
        <title>Phylogenomic evidence for the presence of a flagellum and cbb3 oxidase in the free-living mitochondrial ancestor.</title>
        <authorList>
            <person name="Sassera D."/>
            <person name="Lo N."/>
            <person name="Epis S."/>
            <person name="D'Auria G."/>
            <person name="Montagna M."/>
            <person name="Comandatore F."/>
            <person name="Horner D."/>
            <person name="Pereto J."/>
            <person name="Luciano A.M."/>
            <person name="Franciosi F."/>
            <person name="Ferri E."/>
            <person name="Crotti E."/>
            <person name="Bazzocchi C."/>
            <person name="Daffonchio D."/>
            <person name="Sacchi L."/>
            <person name="Moya A."/>
            <person name="Latorre A."/>
            <person name="Bandi C."/>
        </authorList>
    </citation>
    <scope>NUCLEOTIDE SEQUENCE [LARGE SCALE GENOMIC DNA]</scope>
    <source>
        <strain evidence="1 2">IricVA</strain>
    </source>
</reference>
<organism evidence="1 2">
    <name type="scientific">Midichloria mitochondrii (strain IricVA)</name>
    <dbReference type="NCBI Taxonomy" id="696127"/>
    <lineage>
        <taxon>Bacteria</taxon>
        <taxon>Pseudomonadati</taxon>
        <taxon>Pseudomonadota</taxon>
        <taxon>Alphaproteobacteria</taxon>
        <taxon>Rickettsiales</taxon>
        <taxon>Candidatus Midichloriaceae</taxon>
        <taxon>Candidatus Midichloria</taxon>
    </lineage>
</organism>
<name>F7XUJ7_MIDMI</name>
<dbReference type="Proteomes" id="UP000006639">
    <property type="component" value="Chromosome"/>
</dbReference>
<dbReference type="AlphaFoldDB" id="F7XUJ7"/>
<dbReference type="InterPro" id="IPR036770">
    <property type="entry name" value="Ankyrin_rpt-contain_sf"/>
</dbReference>
<dbReference type="HOGENOM" id="CLU_1711155_0_0_5"/>
<dbReference type="EMBL" id="CP002130">
    <property type="protein sequence ID" value="AEI88346.1"/>
    <property type="molecule type" value="Genomic_DNA"/>
</dbReference>